<comment type="catalytic activity">
    <reaction evidence="7">
        <text>12-hexadecanoyloxy-octadecanoate + H2O = 12-hydroxyoctadecanoate + hexadecanoate + H(+)</text>
        <dbReference type="Rhea" id="RHEA:52056"/>
        <dbReference type="ChEBI" id="CHEBI:7896"/>
        <dbReference type="ChEBI" id="CHEBI:15377"/>
        <dbReference type="ChEBI" id="CHEBI:15378"/>
        <dbReference type="ChEBI" id="CHEBI:83677"/>
        <dbReference type="ChEBI" id="CHEBI:84201"/>
    </reaction>
    <physiologicalReaction direction="left-to-right" evidence="7">
        <dbReference type="Rhea" id="RHEA:52057"/>
    </physiologicalReaction>
</comment>
<evidence type="ECO:0000256" key="12">
    <source>
        <dbReference type="ARBA" id="ARBA00048800"/>
    </source>
</evidence>
<evidence type="ECO:0000256" key="10">
    <source>
        <dbReference type="ARBA" id="ARBA00048680"/>
    </source>
</evidence>
<evidence type="ECO:0000256" key="15">
    <source>
        <dbReference type="ARBA" id="ARBA00049322"/>
    </source>
</evidence>
<feature type="transmembrane region" description="Helical" evidence="17">
    <location>
        <begin position="46"/>
        <end position="67"/>
    </location>
</feature>
<comment type="catalytic activity">
    <reaction evidence="15">
        <text>13-(9Z-hexadecenoyloxy)-octadecanoate + H2O = 13-hydroxy-octadecanoate + (9Z)-hexadecenoate + H(+)</text>
        <dbReference type="Rhea" id="RHEA:52076"/>
        <dbReference type="ChEBI" id="CHEBI:15377"/>
        <dbReference type="ChEBI" id="CHEBI:15378"/>
        <dbReference type="ChEBI" id="CHEBI:32372"/>
        <dbReference type="ChEBI" id="CHEBI:136304"/>
        <dbReference type="ChEBI" id="CHEBI:136315"/>
    </reaction>
    <physiologicalReaction direction="left-to-right" evidence="15">
        <dbReference type="Rhea" id="RHEA:52077"/>
    </physiologicalReaction>
</comment>
<evidence type="ECO:0000256" key="9">
    <source>
        <dbReference type="ARBA" id="ARBA00047863"/>
    </source>
</evidence>
<gene>
    <name evidence="18" type="ORF">MNOR_LOCUS11282</name>
</gene>
<keyword evidence="5 17" id="KW-1133">Transmembrane helix</keyword>
<comment type="catalytic activity">
    <reaction evidence="14">
        <text>13-(9Z-octadecenoyloxy)-octadecanoate + H2O = 13-hydroxy-octadecanoate + (9Z)-octadecenoate + H(+)</text>
        <dbReference type="Rhea" id="RHEA:52064"/>
        <dbReference type="ChEBI" id="CHEBI:15377"/>
        <dbReference type="ChEBI" id="CHEBI:15378"/>
        <dbReference type="ChEBI" id="CHEBI:30823"/>
        <dbReference type="ChEBI" id="CHEBI:136303"/>
        <dbReference type="ChEBI" id="CHEBI:136304"/>
    </reaction>
    <physiologicalReaction direction="left-to-right" evidence="14">
        <dbReference type="Rhea" id="RHEA:52065"/>
    </physiologicalReaction>
</comment>
<dbReference type="Pfam" id="PF04750">
    <property type="entry name" value="Far-17a_AIG1"/>
    <property type="match status" value="1"/>
</dbReference>
<dbReference type="PANTHER" id="PTHR10989:SF16">
    <property type="entry name" value="AT02829P-RELATED"/>
    <property type="match status" value="1"/>
</dbReference>
<dbReference type="Proteomes" id="UP001497623">
    <property type="component" value="Unassembled WGS sequence"/>
</dbReference>
<dbReference type="AlphaFoldDB" id="A0AAV2QDQ4"/>
<evidence type="ECO:0000256" key="1">
    <source>
        <dbReference type="ARBA" id="ARBA00000923"/>
    </source>
</evidence>
<dbReference type="GO" id="GO:0012505">
    <property type="term" value="C:endomembrane system"/>
    <property type="evidence" value="ECO:0007669"/>
    <property type="project" value="UniProtKB-SubCell"/>
</dbReference>
<evidence type="ECO:0000256" key="8">
    <source>
        <dbReference type="ARBA" id="ARBA00047427"/>
    </source>
</evidence>
<comment type="catalytic activity">
    <reaction evidence="11">
        <text>12-(9Z-octadecenoyloxy)-octadecanoate + H2O = 12-hydroxyoctadecanoate + (9Z)-octadecenoate + H(+)</text>
        <dbReference type="Rhea" id="RHEA:52060"/>
        <dbReference type="ChEBI" id="CHEBI:15377"/>
        <dbReference type="ChEBI" id="CHEBI:15378"/>
        <dbReference type="ChEBI" id="CHEBI:30823"/>
        <dbReference type="ChEBI" id="CHEBI:84201"/>
        <dbReference type="ChEBI" id="CHEBI:136302"/>
    </reaction>
    <physiologicalReaction direction="left-to-right" evidence="11">
        <dbReference type="Rhea" id="RHEA:52061"/>
    </physiologicalReaction>
</comment>
<evidence type="ECO:0000256" key="3">
    <source>
        <dbReference type="ARBA" id="ARBA00009300"/>
    </source>
</evidence>
<reference evidence="18 19" key="1">
    <citation type="submission" date="2024-05" db="EMBL/GenBank/DDBJ databases">
        <authorList>
            <person name="Wallberg A."/>
        </authorList>
    </citation>
    <scope>NUCLEOTIDE SEQUENCE [LARGE SCALE GENOMIC DNA]</scope>
</reference>
<name>A0AAV2QDQ4_MEGNR</name>
<comment type="catalytic activity">
    <reaction evidence="16">
        <text>12-(9Z-hexadecenoyloxy)-octadecanoate + H2O = 12-hydroxyoctadecanoate + (9Z)-hexadecenoate + H(+)</text>
        <dbReference type="Rhea" id="RHEA:52072"/>
        <dbReference type="ChEBI" id="CHEBI:15377"/>
        <dbReference type="ChEBI" id="CHEBI:15378"/>
        <dbReference type="ChEBI" id="CHEBI:32372"/>
        <dbReference type="ChEBI" id="CHEBI:84201"/>
        <dbReference type="ChEBI" id="CHEBI:136312"/>
    </reaction>
    <physiologicalReaction direction="left-to-right" evidence="16">
        <dbReference type="Rhea" id="RHEA:52073"/>
    </physiologicalReaction>
</comment>
<comment type="similarity">
    <text evidence="3">Belongs to the AIG1 family.</text>
</comment>
<dbReference type="PANTHER" id="PTHR10989">
    <property type="entry name" value="ANDROGEN-INDUCED PROTEIN 1-RELATED"/>
    <property type="match status" value="1"/>
</dbReference>
<comment type="catalytic activity">
    <reaction evidence="12">
        <text>9-(9Z-octadecenoyloxy)-octadecanoate + H2O = 9-hydroxy-octadecanoate + (9Z)-octadecenoate + H(+)</text>
        <dbReference type="Rhea" id="RHEA:52048"/>
        <dbReference type="ChEBI" id="CHEBI:15377"/>
        <dbReference type="ChEBI" id="CHEBI:15378"/>
        <dbReference type="ChEBI" id="CHEBI:30823"/>
        <dbReference type="ChEBI" id="CHEBI:136282"/>
        <dbReference type="ChEBI" id="CHEBI:136286"/>
    </reaction>
    <physiologicalReaction direction="left-to-right" evidence="12">
        <dbReference type="Rhea" id="RHEA:52049"/>
    </physiologicalReaction>
</comment>
<comment type="catalytic activity">
    <reaction evidence="13">
        <text>9-octadecanoyloxy-octadecanoate + H2O = 9-hydroxy-octadecanoate + octadecanoate + H(+)</text>
        <dbReference type="Rhea" id="RHEA:52096"/>
        <dbReference type="ChEBI" id="CHEBI:15377"/>
        <dbReference type="ChEBI" id="CHEBI:15378"/>
        <dbReference type="ChEBI" id="CHEBI:25629"/>
        <dbReference type="ChEBI" id="CHEBI:136286"/>
        <dbReference type="ChEBI" id="CHEBI:136373"/>
    </reaction>
    <physiologicalReaction direction="left-to-right" evidence="13">
        <dbReference type="Rhea" id="RHEA:52097"/>
    </physiologicalReaction>
</comment>
<comment type="subcellular location">
    <subcellularLocation>
        <location evidence="2">Endomembrane system</location>
        <topology evidence="2">Multi-pass membrane protein</topology>
    </subcellularLocation>
</comment>
<comment type="catalytic activity">
    <reaction evidence="8">
        <text>13-octadecanoyloxy-octadecanoate + H2O = 13-hydroxy-octadecanoate + octadecanoate + H(+)</text>
        <dbReference type="Rhea" id="RHEA:52084"/>
        <dbReference type="ChEBI" id="CHEBI:15377"/>
        <dbReference type="ChEBI" id="CHEBI:15378"/>
        <dbReference type="ChEBI" id="CHEBI:25629"/>
        <dbReference type="ChEBI" id="CHEBI:136304"/>
        <dbReference type="ChEBI" id="CHEBI:136335"/>
    </reaction>
    <physiologicalReaction direction="left-to-right" evidence="8">
        <dbReference type="Rhea" id="RHEA:52085"/>
    </physiologicalReaction>
</comment>
<evidence type="ECO:0000256" key="5">
    <source>
        <dbReference type="ARBA" id="ARBA00022989"/>
    </source>
</evidence>
<keyword evidence="6 17" id="KW-0472">Membrane</keyword>
<feature type="transmembrane region" description="Helical" evidence="17">
    <location>
        <begin position="7"/>
        <end position="26"/>
    </location>
</feature>
<feature type="non-terminal residue" evidence="18">
    <location>
        <position position="171"/>
    </location>
</feature>
<dbReference type="InterPro" id="IPR006838">
    <property type="entry name" value="ADTRP_AIG1"/>
</dbReference>
<evidence type="ECO:0000313" key="19">
    <source>
        <dbReference type="Proteomes" id="UP001497623"/>
    </source>
</evidence>
<evidence type="ECO:0000256" key="17">
    <source>
        <dbReference type="SAM" id="Phobius"/>
    </source>
</evidence>
<organism evidence="18 19">
    <name type="scientific">Meganyctiphanes norvegica</name>
    <name type="common">Northern krill</name>
    <name type="synonym">Thysanopoda norvegica</name>
    <dbReference type="NCBI Taxonomy" id="48144"/>
    <lineage>
        <taxon>Eukaryota</taxon>
        <taxon>Metazoa</taxon>
        <taxon>Ecdysozoa</taxon>
        <taxon>Arthropoda</taxon>
        <taxon>Crustacea</taxon>
        <taxon>Multicrustacea</taxon>
        <taxon>Malacostraca</taxon>
        <taxon>Eumalacostraca</taxon>
        <taxon>Eucarida</taxon>
        <taxon>Euphausiacea</taxon>
        <taxon>Euphausiidae</taxon>
        <taxon>Meganyctiphanes</taxon>
    </lineage>
</organism>
<evidence type="ECO:0000313" key="18">
    <source>
        <dbReference type="EMBL" id="CAL4080449.1"/>
    </source>
</evidence>
<sequence>MGFVRTIYHSSLSLFYMYTIYVYIYALTPPEDIKKMRNIGGGQLKYLTYWDMLIQCFYFTLALINDVFGTDTISKRRKSNLQKMRDFLFSTVVFAAGSFVSVSFWSLWAVDRKLIFPVEFDTWFPMWLNHGIHTLPVVGVLIEMFTTCHTFPTRNAGLLTVSAFASAYLSW</sequence>
<proteinExistence type="inferred from homology"/>
<evidence type="ECO:0000256" key="13">
    <source>
        <dbReference type="ARBA" id="ARBA00049221"/>
    </source>
</evidence>
<evidence type="ECO:0000256" key="6">
    <source>
        <dbReference type="ARBA" id="ARBA00023136"/>
    </source>
</evidence>
<keyword evidence="19" id="KW-1185">Reference proteome</keyword>
<evidence type="ECO:0000256" key="4">
    <source>
        <dbReference type="ARBA" id="ARBA00022692"/>
    </source>
</evidence>
<keyword evidence="4 17" id="KW-0812">Transmembrane</keyword>
<accession>A0AAV2QDQ4</accession>
<comment type="catalytic activity">
    <reaction evidence="1">
        <text>9-(9Z-hexadecenoyloxy)-octadecanoate + H2O = (9Z)-hexadecenoate + 9-hydroxy-octadecanoate + H(+)</text>
        <dbReference type="Rhea" id="RHEA:52068"/>
        <dbReference type="ChEBI" id="CHEBI:15377"/>
        <dbReference type="ChEBI" id="CHEBI:15378"/>
        <dbReference type="ChEBI" id="CHEBI:32372"/>
        <dbReference type="ChEBI" id="CHEBI:136286"/>
        <dbReference type="ChEBI" id="CHEBI:136309"/>
    </reaction>
    <physiologicalReaction direction="left-to-right" evidence="1">
        <dbReference type="Rhea" id="RHEA:52069"/>
    </physiologicalReaction>
</comment>
<protein>
    <recommendedName>
        <fullName evidence="20">Androgen-dependent TFPI-regulating protein</fullName>
    </recommendedName>
</protein>
<evidence type="ECO:0000256" key="7">
    <source>
        <dbReference type="ARBA" id="ARBA00047368"/>
    </source>
</evidence>
<evidence type="ECO:0008006" key="20">
    <source>
        <dbReference type="Google" id="ProtNLM"/>
    </source>
</evidence>
<feature type="transmembrane region" description="Helical" evidence="17">
    <location>
        <begin position="127"/>
        <end position="145"/>
    </location>
</feature>
<evidence type="ECO:0000256" key="2">
    <source>
        <dbReference type="ARBA" id="ARBA00004127"/>
    </source>
</evidence>
<comment type="caution">
    <text evidence="18">The sequence shown here is derived from an EMBL/GenBank/DDBJ whole genome shotgun (WGS) entry which is preliminary data.</text>
</comment>
<feature type="transmembrane region" description="Helical" evidence="17">
    <location>
        <begin position="87"/>
        <end position="107"/>
    </location>
</feature>
<comment type="catalytic activity">
    <reaction evidence="9">
        <text>9-hexadecanoyloxy-octadecanoate + H2O = 9-hydroxy-octadecanoate + hexadecanoate + H(+)</text>
        <dbReference type="Rhea" id="RHEA:52052"/>
        <dbReference type="ChEBI" id="CHEBI:7896"/>
        <dbReference type="ChEBI" id="CHEBI:15377"/>
        <dbReference type="ChEBI" id="CHEBI:15378"/>
        <dbReference type="ChEBI" id="CHEBI:83670"/>
        <dbReference type="ChEBI" id="CHEBI:136286"/>
    </reaction>
    <physiologicalReaction direction="left-to-right" evidence="9">
        <dbReference type="Rhea" id="RHEA:52053"/>
    </physiologicalReaction>
</comment>
<evidence type="ECO:0000256" key="14">
    <source>
        <dbReference type="ARBA" id="ARBA00049296"/>
    </source>
</evidence>
<dbReference type="GO" id="GO:0016020">
    <property type="term" value="C:membrane"/>
    <property type="evidence" value="ECO:0007669"/>
    <property type="project" value="InterPro"/>
</dbReference>
<comment type="catalytic activity">
    <reaction evidence="10">
        <text>12-octadecanoyloxy-octadecanoate + H2O = 12-hydroxyoctadecanoate + octadecanoate + H(+)</text>
        <dbReference type="Rhea" id="RHEA:52080"/>
        <dbReference type="ChEBI" id="CHEBI:15377"/>
        <dbReference type="ChEBI" id="CHEBI:15378"/>
        <dbReference type="ChEBI" id="CHEBI:25629"/>
        <dbReference type="ChEBI" id="CHEBI:84201"/>
        <dbReference type="ChEBI" id="CHEBI:136330"/>
    </reaction>
    <physiologicalReaction direction="left-to-right" evidence="10">
        <dbReference type="Rhea" id="RHEA:52081"/>
    </physiologicalReaction>
</comment>
<evidence type="ECO:0000256" key="16">
    <source>
        <dbReference type="ARBA" id="ARBA00049428"/>
    </source>
</evidence>
<evidence type="ECO:0000256" key="11">
    <source>
        <dbReference type="ARBA" id="ARBA00048701"/>
    </source>
</evidence>
<dbReference type="EMBL" id="CAXKWB010005905">
    <property type="protein sequence ID" value="CAL4080449.1"/>
    <property type="molecule type" value="Genomic_DNA"/>
</dbReference>